<organism evidence="1 2">
    <name type="scientific">Macrophomina phaseolina (strain MS6)</name>
    <name type="common">Charcoal rot fungus</name>
    <dbReference type="NCBI Taxonomy" id="1126212"/>
    <lineage>
        <taxon>Eukaryota</taxon>
        <taxon>Fungi</taxon>
        <taxon>Dikarya</taxon>
        <taxon>Ascomycota</taxon>
        <taxon>Pezizomycotina</taxon>
        <taxon>Dothideomycetes</taxon>
        <taxon>Dothideomycetes incertae sedis</taxon>
        <taxon>Botryosphaeriales</taxon>
        <taxon>Botryosphaeriaceae</taxon>
        <taxon>Macrophomina</taxon>
    </lineage>
</organism>
<dbReference type="AlphaFoldDB" id="K2QTW5"/>
<sequence length="165" mass="18307">MQSELQLWCRVLDMSTSSHKTRSTELNNKISNLRHARLERYMWGPLSKQSQAAVVQSCTKALSRHVGILGAEDVETAGPLVGHGMTHSGIRGRGDTRIVKWRLALDEEQRASRRCITYPVCLSSHPTADMNGSSGTLACAHSGTYYSGNWRPTHHHHCRLLASGM</sequence>
<dbReference type="VEuPathDB" id="FungiDB:MPH_09673"/>
<dbReference type="InParanoid" id="K2QTW5"/>
<gene>
    <name evidence="1" type="ORF">MPH_09673</name>
</gene>
<evidence type="ECO:0000313" key="1">
    <source>
        <dbReference type="EMBL" id="EKG13201.1"/>
    </source>
</evidence>
<dbReference type="Proteomes" id="UP000007129">
    <property type="component" value="Unassembled WGS sequence"/>
</dbReference>
<proteinExistence type="predicted"/>
<dbReference type="HOGENOM" id="CLU_1611094_0_0_1"/>
<name>K2QTW5_MACPH</name>
<reference evidence="1 2" key="1">
    <citation type="journal article" date="2012" name="BMC Genomics">
        <title>Tools to kill: Genome of one of the most destructive plant pathogenic fungi Macrophomina phaseolina.</title>
        <authorList>
            <person name="Islam M.S."/>
            <person name="Haque M.S."/>
            <person name="Islam M.M."/>
            <person name="Emdad E.M."/>
            <person name="Halim A."/>
            <person name="Hossen Q.M.M."/>
            <person name="Hossain M.Z."/>
            <person name="Ahmed B."/>
            <person name="Rahim S."/>
            <person name="Rahman M.S."/>
            <person name="Alam M.M."/>
            <person name="Hou S."/>
            <person name="Wan X."/>
            <person name="Saito J.A."/>
            <person name="Alam M."/>
        </authorList>
    </citation>
    <scope>NUCLEOTIDE SEQUENCE [LARGE SCALE GENOMIC DNA]</scope>
    <source>
        <strain evidence="1 2">MS6</strain>
    </source>
</reference>
<protein>
    <submittedName>
        <fullName evidence="1">Uncharacterized protein</fullName>
    </submittedName>
</protein>
<dbReference type="EMBL" id="AHHD01000415">
    <property type="protein sequence ID" value="EKG13201.1"/>
    <property type="molecule type" value="Genomic_DNA"/>
</dbReference>
<comment type="caution">
    <text evidence="1">The sequence shown here is derived from an EMBL/GenBank/DDBJ whole genome shotgun (WGS) entry which is preliminary data.</text>
</comment>
<evidence type="ECO:0000313" key="2">
    <source>
        <dbReference type="Proteomes" id="UP000007129"/>
    </source>
</evidence>
<accession>K2QTW5</accession>